<feature type="domain" description="Helix-hairpin-helix DNA-binding motif class 1" evidence="1">
    <location>
        <begin position="146"/>
        <end position="165"/>
    </location>
</feature>
<dbReference type="PANTHER" id="PTHR21180:SF32">
    <property type="entry name" value="ENDONUCLEASE_EXONUCLEASE_PHOSPHATASE FAMILY DOMAIN-CONTAINING PROTEIN 1"/>
    <property type="match status" value="1"/>
</dbReference>
<dbReference type="GO" id="GO:0006281">
    <property type="term" value="P:DNA repair"/>
    <property type="evidence" value="ECO:0007669"/>
    <property type="project" value="InterPro"/>
</dbReference>
<evidence type="ECO:0000259" key="1">
    <source>
        <dbReference type="SMART" id="SM00278"/>
    </source>
</evidence>
<name>A0A6J7ILN9_9ZZZZ</name>
<sequence>MLVLTLLAAWWWTRPKAPAAAQGRAVVTRATAGDAAAPAPVVRRAAAPGPVVHVAGAVRHPGVYRLRAGARVADAVRRAGGVSAGGDANAVNLAAKAADGQQILIPARVGTASAGGSVVPPAGSPAGAGAGAGRSGPISLSTATAEQLDTLDGIGPVIAQKIIAWRQAHGGFSSVDDLGQVPGIGPRRLEALRTQVAP</sequence>
<dbReference type="Gene3D" id="1.10.150.320">
    <property type="entry name" value="Photosystem II 12 kDa extrinsic protein"/>
    <property type="match status" value="1"/>
</dbReference>
<dbReference type="EMBL" id="CAFBMX010000005">
    <property type="protein sequence ID" value="CAB4931027.1"/>
    <property type="molecule type" value="Genomic_DNA"/>
</dbReference>
<dbReference type="SMART" id="SM00278">
    <property type="entry name" value="HhH1"/>
    <property type="match status" value="2"/>
</dbReference>
<dbReference type="AlphaFoldDB" id="A0A6J7ILN9"/>
<dbReference type="InterPro" id="IPR051675">
    <property type="entry name" value="Endo/Exo/Phosphatase_dom_1"/>
</dbReference>
<accession>A0A6J7ILN9</accession>
<dbReference type="InterPro" id="IPR019554">
    <property type="entry name" value="Soluble_ligand-bd"/>
</dbReference>
<reference evidence="2" key="1">
    <citation type="submission" date="2020-05" db="EMBL/GenBank/DDBJ databases">
        <authorList>
            <person name="Chiriac C."/>
            <person name="Salcher M."/>
            <person name="Ghai R."/>
            <person name="Kavagutti S V."/>
        </authorList>
    </citation>
    <scope>NUCLEOTIDE SEQUENCE</scope>
</reference>
<gene>
    <name evidence="2" type="ORF">UFOPK3674_01149</name>
</gene>
<dbReference type="SUPFAM" id="SSF47781">
    <property type="entry name" value="RuvA domain 2-like"/>
    <property type="match status" value="1"/>
</dbReference>
<dbReference type="GO" id="GO:0003677">
    <property type="term" value="F:DNA binding"/>
    <property type="evidence" value="ECO:0007669"/>
    <property type="project" value="InterPro"/>
</dbReference>
<dbReference type="Gene3D" id="3.10.560.10">
    <property type="entry name" value="Outer membrane lipoprotein wza domain like"/>
    <property type="match status" value="1"/>
</dbReference>
<dbReference type="Pfam" id="PF12836">
    <property type="entry name" value="HHH_3"/>
    <property type="match status" value="1"/>
</dbReference>
<organism evidence="2">
    <name type="scientific">freshwater metagenome</name>
    <dbReference type="NCBI Taxonomy" id="449393"/>
    <lineage>
        <taxon>unclassified sequences</taxon>
        <taxon>metagenomes</taxon>
        <taxon>ecological metagenomes</taxon>
    </lineage>
</organism>
<proteinExistence type="predicted"/>
<protein>
    <submittedName>
        <fullName evidence="2">Unannotated protein</fullName>
    </submittedName>
</protein>
<dbReference type="GO" id="GO:0015627">
    <property type="term" value="C:type II protein secretion system complex"/>
    <property type="evidence" value="ECO:0007669"/>
    <property type="project" value="TreeGrafter"/>
</dbReference>
<dbReference type="PANTHER" id="PTHR21180">
    <property type="entry name" value="ENDONUCLEASE/EXONUCLEASE/PHOSPHATASE FAMILY DOMAIN-CONTAINING PROTEIN 1"/>
    <property type="match status" value="1"/>
</dbReference>
<dbReference type="InterPro" id="IPR003583">
    <property type="entry name" value="Hlx-hairpin-Hlx_DNA-bd_motif"/>
</dbReference>
<evidence type="ECO:0000313" key="2">
    <source>
        <dbReference type="EMBL" id="CAB4931027.1"/>
    </source>
</evidence>
<feature type="domain" description="Helix-hairpin-helix DNA-binding motif class 1" evidence="1">
    <location>
        <begin position="176"/>
        <end position="195"/>
    </location>
</feature>
<dbReference type="GO" id="GO:0015628">
    <property type="term" value="P:protein secretion by the type II secretion system"/>
    <property type="evidence" value="ECO:0007669"/>
    <property type="project" value="TreeGrafter"/>
</dbReference>
<dbReference type="InterPro" id="IPR010994">
    <property type="entry name" value="RuvA_2-like"/>
</dbReference>
<dbReference type="Pfam" id="PF10531">
    <property type="entry name" value="SLBB"/>
    <property type="match status" value="1"/>
</dbReference>